<evidence type="ECO:0000256" key="14">
    <source>
        <dbReference type="ARBA" id="ARBA00023136"/>
    </source>
</evidence>
<dbReference type="AlphaFoldDB" id="A0A508YXS9"/>
<evidence type="ECO:0000256" key="11">
    <source>
        <dbReference type="ARBA" id="ARBA00022840"/>
    </source>
</evidence>
<dbReference type="Gene3D" id="3.40.50.1000">
    <property type="entry name" value="HAD superfamily/HAD-like"/>
    <property type="match status" value="1"/>
</dbReference>
<evidence type="ECO:0000256" key="15">
    <source>
        <dbReference type="ARBA" id="ARBA00029806"/>
    </source>
</evidence>
<gene>
    <name evidence="19" type="primary">mgtB_2</name>
    <name evidence="19" type="ORF">LMUP508_01951</name>
</gene>
<dbReference type="EMBL" id="CABFNH010000032">
    <property type="protein sequence ID" value="VTZ93427.1"/>
    <property type="molecule type" value="Genomic_DNA"/>
</dbReference>
<feature type="transmembrane region" description="Helical" evidence="17">
    <location>
        <begin position="118"/>
        <end position="136"/>
    </location>
</feature>
<evidence type="ECO:0000256" key="13">
    <source>
        <dbReference type="ARBA" id="ARBA00022989"/>
    </source>
</evidence>
<dbReference type="Gene3D" id="2.70.150.10">
    <property type="entry name" value="Calcium-transporting ATPase, cytoplasmic transduction domain A"/>
    <property type="match status" value="1"/>
</dbReference>
<evidence type="ECO:0000256" key="7">
    <source>
        <dbReference type="ARBA" id="ARBA00022519"/>
    </source>
</evidence>
<dbReference type="Gene3D" id="1.20.1110.10">
    <property type="entry name" value="Calcium-transporting ATPase, transmembrane domain"/>
    <property type="match status" value="1"/>
</dbReference>
<dbReference type="InterPro" id="IPR004014">
    <property type="entry name" value="ATPase_P-typ_cation-transptr_N"/>
</dbReference>
<accession>A0A508YXS9</accession>
<comment type="similarity">
    <text evidence="3">Belongs to the cation transport ATPase (P-type) (TC 3.A.3) family. Type IIIB subfamily.</text>
</comment>
<dbReference type="SUPFAM" id="SSF81665">
    <property type="entry name" value="Calcium ATPase, transmembrane domain M"/>
    <property type="match status" value="1"/>
</dbReference>
<evidence type="ECO:0000256" key="6">
    <source>
        <dbReference type="ARBA" id="ARBA00022475"/>
    </source>
</evidence>
<dbReference type="Pfam" id="PF13246">
    <property type="entry name" value="Cation_ATPase"/>
    <property type="match status" value="1"/>
</dbReference>
<keyword evidence="6" id="KW-1003">Cell membrane</keyword>
<evidence type="ECO:0000313" key="19">
    <source>
        <dbReference type="EMBL" id="VTZ93427.1"/>
    </source>
</evidence>
<dbReference type="PROSITE" id="PS00154">
    <property type="entry name" value="ATPASE_E1_E2"/>
    <property type="match status" value="1"/>
</dbReference>
<evidence type="ECO:0000256" key="17">
    <source>
        <dbReference type="SAM" id="Phobius"/>
    </source>
</evidence>
<evidence type="ECO:0000256" key="4">
    <source>
        <dbReference type="ARBA" id="ARBA00012786"/>
    </source>
</evidence>
<dbReference type="SUPFAM" id="SSF81660">
    <property type="entry name" value="Metal cation-transporting ATPase, ATP-binding domain N"/>
    <property type="match status" value="1"/>
</dbReference>
<feature type="transmembrane region" description="Helical" evidence="17">
    <location>
        <begin position="275"/>
        <end position="297"/>
    </location>
</feature>
<dbReference type="Pfam" id="PF00122">
    <property type="entry name" value="E1-E2_ATPase"/>
    <property type="match status" value="1"/>
</dbReference>
<dbReference type="InterPro" id="IPR023214">
    <property type="entry name" value="HAD_sf"/>
</dbReference>
<dbReference type="InterPro" id="IPR018303">
    <property type="entry name" value="ATPase_P-typ_P_site"/>
</dbReference>
<dbReference type="Pfam" id="PF00690">
    <property type="entry name" value="Cation_ATPase_N"/>
    <property type="match status" value="1"/>
</dbReference>
<keyword evidence="7" id="KW-0997">Cell inner membrane</keyword>
<feature type="transmembrane region" description="Helical" evidence="17">
    <location>
        <begin position="76"/>
        <end position="98"/>
    </location>
</feature>
<dbReference type="PRINTS" id="PR01836">
    <property type="entry name" value="MGATPASE"/>
</dbReference>
<sequence length="489" mass="54037">MSRQENHADAASDQVAAQQARQKRVDYAATHSPAELFKHFNTSQQGLNDSQVAQSRKLFGANHVQQQRQPSIGKRLISAFVNPFTAILLILAIVSTFTDMIFPYFSLFGSRPENFTCATVVIIVTMIMLSGLLRFVQEYRSGNATAKLLALIKTTCTVTRNGQEKDIDLNDVVVGDIVHLSAGNMIPADLRILENTDLFVNRSELTGESRPVEKSAADETTKDQITDYENIALMGSNVISGSGLGLVIEVGSDTMFGSMAGAVAKEKVTTNFTKGVNSVSWVLIRFMMVMVPLVFFINGLTKHDWLEAFLFGISTAVGLTPEMLPMIVTTCLAKGAIAMSRKKTIVKNLNSIQDFGAADILCTDKTGTLTQDKIVLDCYWNIDGQADDRVLRHAFLNSYFQTGYKNVMDKAIIAKAEDTESHPELQDLENDYVKIDEIPFDFKRRRLSIVVKDPNDKRQMVTKGAVEEMLSVCSYAETKTGIQPLNDAL</sequence>
<keyword evidence="19" id="KW-0378">Hydrolase</keyword>
<dbReference type="PANTHER" id="PTHR42861">
    <property type="entry name" value="CALCIUM-TRANSPORTING ATPASE"/>
    <property type="match status" value="1"/>
</dbReference>
<dbReference type="Proteomes" id="UP000365705">
    <property type="component" value="Unassembled WGS sequence"/>
</dbReference>
<dbReference type="GO" id="GO:0016887">
    <property type="term" value="F:ATP hydrolysis activity"/>
    <property type="evidence" value="ECO:0007669"/>
    <property type="project" value="InterPro"/>
</dbReference>
<keyword evidence="10" id="KW-0547">Nucleotide-binding</keyword>
<dbReference type="InterPro" id="IPR006415">
    <property type="entry name" value="P-type_ATPase_IIIB"/>
</dbReference>
<evidence type="ECO:0000256" key="5">
    <source>
        <dbReference type="ARBA" id="ARBA00013555"/>
    </source>
</evidence>
<protein>
    <recommendedName>
        <fullName evidence="5">Magnesium-transporting ATPase, P-type 1</fullName>
        <ecNumber evidence="4">7.2.2.14</ecNumber>
    </recommendedName>
    <alternativeName>
        <fullName evidence="15">Mg(2+) transport ATPase, P-type 1</fullName>
    </alternativeName>
</protein>
<keyword evidence="8" id="KW-0597">Phosphoprotein</keyword>
<keyword evidence="12" id="KW-0460">Magnesium</keyword>
<keyword evidence="9 17" id="KW-0812">Transmembrane</keyword>
<dbReference type="InterPro" id="IPR023299">
    <property type="entry name" value="ATPase_P-typ_cyto_dom_N"/>
</dbReference>
<keyword evidence="13 17" id="KW-1133">Transmembrane helix</keyword>
<dbReference type="EC" id="7.2.2.14" evidence="4"/>
<evidence type="ECO:0000256" key="1">
    <source>
        <dbReference type="ARBA" id="ARBA00003954"/>
    </source>
</evidence>
<dbReference type="NCBIfam" id="TIGR01494">
    <property type="entry name" value="ATPase_P-type"/>
    <property type="match status" value="1"/>
</dbReference>
<evidence type="ECO:0000313" key="20">
    <source>
        <dbReference type="Proteomes" id="UP000365705"/>
    </source>
</evidence>
<keyword evidence="14 17" id="KW-0472">Membrane</keyword>
<dbReference type="InterPro" id="IPR008250">
    <property type="entry name" value="ATPase_P-typ_transduc_dom_A_sf"/>
</dbReference>
<feature type="transmembrane region" description="Helical" evidence="17">
    <location>
        <begin position="309"/>
        <end position="333"/>
    </location>
</feature>
<evidence type="ECO:0000256" key="3">
    <source>
        <dbReference type="ARBA" id="ARBA00008746"/>
    </source>
</evidence>
<dbReference type="InterPro" id="IPR059000">
    <property type="entry name" value="ATPase_P-type_domA"/>
</dbReference>
<feature type="domain" description="Cation-transporting P-type ATPase N-terminal" evidence="18">
    <location>
        <begin position="27"/>
        <end position="100"/>
    </location>
</feature>
<evidence type="ECO:0000256" key="10">
    <source>
        <dbReference type="ARBA" id="ARBA00022741"/>
    </source>
</evidence>
<name>A0A508YXS9_LIMMU</name>
<comment type="catalytic activity">
    <reaction evidence="16">
        <text>Mg(2+)(out) + ATP + H2O = Mg(2+)(in) + ADP + phosphate + H(+)</text>
        <dbReference type="Rhea" id="RHEA:10260"/>
        <dbReference type="ChEBI" id="CHEBI:15377"/>
        <dbReference type="ChEBI" id="CHEBI:15378"/>
        <dbReference type="ChEBI" id="CHEBI:18420"/>
        <dbReference type="ChEBI" id="CHEBI:30616"/>
        <dbReference type="ChEBI" id="CHEBI:43474"/>
        <dbReference type="ChEBI" id="CHEBI:456216"/>
        <dbReference type="EC" id="7.2.2.14"/>
    </reaction>
</comment>
<dbReference type="GO" id="GO:0015444">
    <property type="term" value="F:P-type magnesium transporter activity"/>
    <property type="evidence" value="ECO:0007669"/>
    <property type="project" value="UniProtKB-EC"/>
</dbReference>
<keyword evidence="11" id="KW-0067">ATP-binding</keyword>
<dbReference type="GO" id="GO:0005524">
    <property type="term" value="F:ATP binding"/>
    <property type="evidence" value="ECO:0007669"/>
    <property type="project" value="UniProtKB-KW"/>
</dbReference>
<dbReference type="InterPro" id="IPR023298">
    <property type="entry name" value="ATPase_P-typ_TM_dom_sf"/>
</dbReference>
<dbReference type="SMART" id="SM00831">
    <property type="entry name" value="Cation_ATPase_N"/>
    <property type="match status" value="1"/>
</dbReference>
<comment type="function">
    <text evidence="1">Mediates magnesium influx to the cytosol.</text>
</comment>
<dbReference type="GO" id="GO:0005886">
    <property type="term" value="C:plasma membrane"/>
    <property type="evidence" value="ECO:0007669"/>
    <property type="project" value="UniProtKB-SubCell"/>
</dbReference>
<evidence type="ECO:0000256" key="8">
    <source>
        <dbReference type="ARBA" id="ARBA00022553"/>
    </source>
</evidence>
<proteinExistence type="inferred from homology"/>
<dbReference type="SUPFAM" id="SSF81653">
    <property type="entry name" value="Calcium ATPase, transduction domain A"/>
    <property type="match status" value="1"/>
</dbReference>
<reference evidence="19 20" key="1">
    <citation type="submission" date="2019-06" db="EMBL/GenBank/DDBJ databases">
        <authorList>
            <person name="Rodrigo-Torres L."/>
            <person name="Arahal R. D."/>
            <person name="Lucena T."/>
        </authorList>
    </citation>
    <scope>NUCLEOTIDE SEQUENCE [LARGE SCALE GENOMIC DNA]</scope>
    <source>
        <strain evidence="19 20">INIA P508</strain>
    </source>
</reference>
<evidence type="ECO:0000256" key="12">
    <source>
        <dbReference type="ARBA" id="ARBA00022842"/>
    </source>
</evidence>
<evidence type="ECO:0000256" key="2">
    <source>
        <dbReference type="ARBA" id="ARBA00004429"/>
    </source>
</evidence>
<organism evidence="19 20">
    <name type="scientific">Limosilactobacillus mucosae</name>
    <name type="common">Lactobacillus mucosae</name>
    <dbReference type="NCBI Taxonomy" id="97478"/>
    <lineage>
        <taxon>Bacteria</taxon>
        <taxon>Bacillati</taxon>
        <taxon>Bacillota</taxon>
        <taxon>Bacilli</taxon>
        <taxon>Lactobacillales</taxon>
        <taxon>Lactobacillaceae</taxon>
        <taxon>Limosilactobacillus</taxon>
    </lineage>
</organism>
<dbReference type="InterPro" id="IPR001757">
    <property type="entry name" value="P_typ_ATPase"/>
</dbReference>
<comment type="subcellular location">
    <subcellularLocation>
        <location evidence="2">Cell inner membrane</location>
        <topology evidence="2">Multi-pass membrane protein</topology>
    </subcellularLocation>
</comment>
<dbReference type="Gene3D" id="3.40.1110.10">
    <property type="entry name" value="Calcium-transporting ATPase, cytoplasmic domain N"/>
    <property type="match status" value="1"/>
</dbReference>
<evidence type="ECO:0000256" key="16">
    <source>
        <dbReference type="ARBA" id="ARBA00047295"/>
    </source>
</evidence>
<evidence type="ECO:0000259" key="18">
    <source>
        <dbReference type="SMART" id="SM00831"/>
    </source>
</evidence>
<evidence type="ECO:0000256" key="9">
    <source>
        <dbReference type="ARBA" id="ARBA00022692"/>
    </source>
</evidence>